<name>A0A3B0AGS4_9ACTN</name>
<gene>
    <name evidence="1" type="ORF">D7231_34170</name>
</gene>
<dbReference type="RefSeq" id="WP_120760180.1">
    <property type="nucleotide sequence ID" value="NZ_RBAM01000040.1"/>
</dbReference>
<organism evidence="1 2">
    <name type="scientific">Streptomyces klenkii</name>
    <dbReference type="NCBI Taxonomy" id="1420899"/>
    <lineage>
        <taxon>Bacteria</taxon>
        <taxon>Bacillati</taxon>
        <taxon>Actinomycetota</taxon>
        <taxon>Actinomycetes</taxon>
        <taxon>Kitasatosporales</taxon>
        <taxon>Streptomycetaceae</taxon>
        <taxon>Streptomyces</taxon>
    </lineage>
</organism>
<sequence>MGRIDGRVPEGATEITTGQANRVWYVGGREPYVLKHCSDPARAANDAAALALRQVPAFW</sequence>
<keyword evidence="2" id="KW-1185">Reference proteome</keyword>
<reference evidence="1 2" key="1">
    <citation type="journal article" date="2015" name="Antonie Van Leeuwenhoek">
        <title>Streptomyces klenkii sp. nov., isolated from deep marine sediment.</title>
        <authorList>
            <person name="Veyisoglu A."/>
            <person name="Sahin N."/>
        </authorList>
    </citation>
    <scope>NUCLEOTIDE SEQUENCE [LARGE SCALE GENOMIC DNA]</scope>
    <source>
        <strain evidence="1 2">KCTC 29202</strain>
    </source>
</reference>
<evidence type="ECO:0008006" key="3">
    <source>
        <dbReference type="Google" id="ProtNLM"/>
    </source>
</evidence>
<comment type="caution">
    <text evidence="1">The sequence shown here is derived from an EMBL/GenBank/DDBJ whole genome shotgun (WGS) entry which is preliminary data.</text>
</comment>
<accession>A0A3B0AGS4</accession>
<dbReference type="EMBL" id="RBAM01000040">
    <property type="protein sequence ID" value="RKN59663.1"/>
    <property type="molecule type" value="Genomic_DNA"/>
</dbReference>
<dbReference type="AlphaFoldDB" id="A0A3B0AGS4"/>
<evidence type="ECO:0000313" key="1">
    <source>
        <dbReference type="EMBL" id="RKN59663.1"/>
    </source>
</evidence>
<protein>
    <recommendedName>
        <fullName evidence="3">Aminoglycoside phosphotransferase family protein</fullName>
    </recommendedName>
</protein>
<proteinExistence type="predicted"/>
<evidence type="ECO:0000313" key="2">
    <source>
        <dbReference type="Proteomes" id="UP000270343"/>
    </source>
</evidence>
<dbReference type="Proteomes" id="UP000270343">
    <property type="component" value="Unassembled WGS sequence"/>
</dbReference>
<dbReference type="OrthoDB" id="4332178at2"/>